<keyword evidence="4" id="KW-1185">Reference proteome</keyword>
<name>A0A2Z6RP40_9GLOM</name>
<dbReference type="Pfam" id="PF26638">
    <property type="entry name" value="DUF8211"/>
    <property type="match status" value="1"/>
</dbReference>
<comment type="caution">
    <text evidence="2">The sequence shown here is derived from an EMBL/GenBank/DDBJ whole genome shotgun (WGS) entry which is preliminary data.</text>
</comment>
<gene>
    <name evidence="3" type="ORF">RCL2_000950400</name>
    <name evidence="2" type="ORF">RclHR1_02250008</name>
</gene>
<protein>
    <recommendedName>
        <fullName evidence="1">DUF8211 domain-containing protein</fullName>
    </recommendedName>
</protein>
<feature type="domain" description="DUF8211" evidence="1">
    <location>
        <begin position="65"/>
        <end position="138"/>
    </location>
</feature>
<proteinExistence type="predicted"/>
<dbReference type="InterPro" id="IPR058524">
    <property type="entry name" value="DUF8211"/>
</dbReference>
<organism evidence="2 4">
    <name type="scientific">Rhizophagus clarus</name>
    <dbReference type="NCBI Taxonomy" id="94130"/>
    <lineage>
        <taxon>Eukaryota</taxon>
        <taxon>Fungi</taxon>
        <taxon>Fungi incertae sedis</taxon>
        <taxon>Mucoromycota</taxon>
        <taxon>Glomeromycotina</taxon>
        <taxon>Glomeromycetes</taxon>
        <taxon>Glomerales</taxon>
        <taxon>Glomeraceae</taxon>
        <taxon>Rhizophagus</taxon>
    </lineage>
</organism>
<sequence length="143" mass="16815">MSHSTPPSQITNNNGDYYRQGCIHHQKYLFKFKKLASPSTSSSSNTMASFSTLPPVPKTKDPLSHLKAIHKKWFNNTITTVISYRRGIQYQTKYQHLDCDSFNGVPRRYIFCKKYLNPSLVPLDHYQKKTLIKQDKRRRQYDK</sequence>
<reference evidence="3" key="2">
    <citation type="submission" date="2019-10" db="EMBL/GenBank/DDBJ databases">
        <title>Conservation and host-specific expression of non-tandemly repeated heterogenous ribosome RNA gene in arbuscular mycorrhizal fungi.</title>
        <authorList>
            <person name="Maeda T."/>
            <person name="Kobayashi Y."/>
            <person name="Nakagawa T."/>
            <person name="Ezawa T."/>
            <person name="Yamaguchi K."/>
            <person name="Bino T."/>
            <person name="Nishimoto Y."/>
            <person name="Shigenobu S."/>
            <person name="Kawaguchi M."/>
        </authorList>
    </citation>
    <scope>NUCLEOTIDE SEQUENCE</scope>
    <source>
        <strain evidence="3">HR1</strain>
    </source>
</reference>
<evidence type="ECO:0000313" key="2">
    <source>
        <dbReference type="EMBL" id="GBB93898.1"/>
    </source>
</evidence>
<dbReference type="AlphaFoldDB" id="A0A2Z6RP40"/>
<evidence type="ECO:0000259" key="1">
    <source>
        <dbReference type="Pfam" id="PF26638"/>
    </source>
</evidence>
<dbReference type="EMBL" id="BEXD01001391">
    <property type="protein sequence ID" value="GBB93898.1"/>
    <property type="molecule type" value="Genomic_DNA"/>
</dbReference>
<dbReference type="Proteomes" id="UP000615446">
    <property type="component" value="Unassembled WGS sequence"/>
</dbReference>
<accession>A0A2Z6RP40</accession>
<dbReference type="EMBL" id="BLAL01000060">
    <property type="protein sequence ID" value="GES82291.1"/>
    <property type="molecule type" value="Genomic_DNA"/>
</dbReference>
<dbReference type="Proteomes" id="UP000247702">
    <property type="component" value="Unassembled WGS sequence"/>
</dbReference>
<reference evidence="2 4" key="1">
    <citation type="submission" date="2017-11" db="EMBL/GenBank/DDBJ databases">
        <title>The genome of Rhizophagus clarus HR1 reveals common genetic basis of auxotrophy among arbuscular mycorrhizal fungi.</title>
        <authorList>
            <person name="Kobayashi Y."/>
        </authorList>
    </citation>
    <scope>NUCLEOTIDE SEQUENCE [LARGE SCALE GENOMIC DNA]</scope>
    <source>
        <strain evidence="2 4">HR1</strain>
    </source>
</reference>
<evidence type="ECO:0000313" key="3">
    <source>
        <dbReference type="EMBL" id="GES82291.1"/>
    </source>
</evidence>
<evidence type="ECO:0000313" key="4">
    <source>
        <dbReference type="Proteomes" id="UP000247702"/>
    </source>
</evidence>